<dbReference type="GO" id="GO:0051782">
    <property type="term" value="P:negative regulation of cell division"/>
    <property type="evidence" value="ECO:0007669"/>
    <property type="project" value="TreeGrafter"/>
</dbReference>
<keyword evidence="4" id="KW-1185">Reference proteome</keyword>
<dbReference type="Gene3D" id="3.40.50.300">
    <property type="entry name" value="P-loop containing nucleotide triphosphate hydrolases"/>
    <property type="match status" value="1"/>
</dbReference>
<dbReference type="InterPro" id="IPR017746">
    <property type="entry name" value="Cellulose_synthase_operon_BcsQ"/>
</dbReference>
<dbReference type="Proteomes" id="UP000240212">
    <property type="component" value="Unassembled WGS sequence"/>
</dbReference>
<sequence length="244" mass="27106">MAILALQGIHGGVGTTTVSAALAWALQMLDEKVLLIDGSPDNLLRLSFNIDFAHRGGWGRALLDSQDWRSAAWRYTRHLDVLPFGQMSDDERTALSTGSTALNGFREALETLKSSGEYQWILLDLPHGAAPLTQQMGETADHTLVVVRPDANCHVRLHQQALPANSHLLLNYLRVGSQVQDDIFQLWLQSQRNLLPILIHRDEAMAECAAAKQPLGEYRPDSLGAEEIMTLANWCLLRYSGRTE</sequence>
<dbReference type="InterPro" id="IPR050625">
    <property type="entry name" value="ParA/MinD_ATPase"/>
</dbReference>
<dbReference type="InterPro" id="IPR027417">
    <property type="entry name" value="P-loop_NTPase"/>
</dbReference>
<dbReference type="RefSeq" id="WP_106877576.1">
    <property type="nucleotide sequence ID" value="NZ_DHYB01000025.1"/>
</dbReference>
<dbReference type="GO" id="GO:0016887">
    <property type="term" value="F:ATP hydrolysis activity"/>
    <property type="evidence" value="ECO:0007669"/>
    <property type="project" value="TreeGrafter"/>
</dbReference>
<dbReference type="GO" id="GO:0009898">
    <property type="term" value="C:cytoplasmic side of plasma membrane"/>
    <property type="evidence" value="ECO:0007669"/>
    <property type="project" value="TreeGrafter"/>
</dbReference>
<gene>
    <name evidence="3" type="ORF">C7G83_13095</name>
</gene>
<dbReference type="NCBIfam" id="NF007460">
    <property type="entry name" value="PRK10037.1"/>
    <property type="match status" value="1"/>
</dbReference>
<evidence type="ECO:0000313" key="3">
    <source>
        <dbReference type="EMBL" id="PSN07192.1"/>
    </source>
</evidence>
<dbReference type="Pfam" id="PF06564">
    <property type="entry name" value="CBP_BcsQ"/>
    <property type="match status" value="1"/>
</dbReference>
<reference evidence="3 4" key="1">
    <citation type="submission" date="2018-03" db="EMBL/GenBank/DDBJ databases">
        <title>Draft genome sequence of the first documented clinical Siccibacter turicensis isolate in Austria.</title>
        <authorList>
            <person name="Lepuschitz S."/>
            <person name="Pekard-Amenitsch S."/>
            <person name="Haunold R."/>
            <person name="Schill S."/>
            <person name="Mach R."/>
            <person name="Allerberger F."/>
            <person name="Ruppitsch W."/>
            <person name="Forsythe S.J."/>
        </authorList>
    </citation>
    <scope>NUCLEOTIDE SEQUENCE [LARGE SCALE GENOMIC DNA]</scope>
    <source>
        <strain evidence="3 4">6100069499-17</strain>
    </source>
</reference>
<dbReference type="AlphaFoldDB" id="A0A2P8VI58"/>
<keyword evidence="1" id="KW-0547">Nucleotide-binding</keyword>
<dbReference type="GO" id="GO:0051301">
    <property type="term" value="P:cell division"/>
    <property type="evidence" value="ECO:0007669"/>
    <property type="project" value="UniProtKB-KW"/>
</dbReference>
<keyword evidence="3" id="KW-0132">Cell division</keyword>
<dbReference type="PANTHER" id="PTHR43384:SF4">
    <property type="entry name" value="CELLULOSE BIOSYNTHESIS PROTEIN BCSQ-RELATED"/>
    <property type="match status" value="1"/>
</dbReference>
<name>A0A2P8VI58_9ENTR</name>
<evidence type="ECO:0000256" key="1">
    <source>
        <dbReference type="ARBA" id="ARBA00022741"/>
    </source>
</evidence>
<dbReference type="GO" id="GO:0005829">
    <property type="term" value="C:cytosol"/>
    <property type="evidence" value="ECO:0007669"/>
    <property type="project" value="TreeGrafter"/>
</dbReference>
<dbReference type="STRING" id="1388748.GCA_000463155_03774"/>
<dbReference type="EMBL" id="PYEP01000005">
    <property type="protein sequence ID" value="PSN07192.1"/>
    <property type="molecule type" value="Genomic_DNA"/>
</dbReference>
<dbReference type="PANTHER" id="PTHR43384">
    <property type="entry name" value="SEPTUM SITE-DETERMINING PROTEIN MIND HOMOLOG, CHLOROPLASTIC-RELATED"/>
    <property type="match status" value="1"/>
</dbReference>
<evidence type="ECO:0000256" key="2">
    <source>
        <dbReference type="ARBA" id="ARBA00022840"/>
    </source>
</evidence>
<evidence type="ECO:0000313" key="4">
    <source>
        <dbReference type="Proteomes" id="UP000240212"/>
    </source>
</evidence>
<dbReference type="SUPFAM" id="SSF52540">
    <property type="entry name" value="P-loop containing nucleoside triphosphate hydrolases"/>
    <property type="match status" value="1"/>
</dbReference>
<organism evidence="3 4">
    <name type="scientific">Siccibacter turicensis</name>
    <dbReference type="NCBI Taxonomy" id="357233"/>
    <lineage>
        <taxon>Bacteria</taxon>
        <taxon>Pseudomonadati</taxon>
        <taxon>Pseudomonadota</taxon>
        <taxon>Gammaproteobacteria</taxon>
        <taxon>Enterobacterales</taxon>
        <taxon>Enterobacteriaceae</taxon>
        <taxon>Siccibacter</taxon>
    </lineage>
</organism>
<proteinExistence type="predicted"/>
<accession>A0A2P8VI58</accession>
<keyword evidence="2" id="KW-0067">ATP-binding</keyword>
<dbReference type="OrthoDB" id="5288747at2"/>
<comment type="caution">
    <text evidence="3">The sequence shown here is derived from an EMBL/GenBank/DDBJ whole genome shotgun (WGS) entry which is preliminary data.</text>
</comment>
<keyword evidence="3" id="KW-0131">Cell cycle</keyword>
<dbReference type="GO" id="GO:0005524">
    <property type="term" value="F:ATP binding"/>
    <property type="evidence" value="ECO:0007669"/>
    <property type="project" value="UniProtKB-KW"/>
</dbReference>
<dbReference type="NCBIfam" id="TIGR03371">
    <property type="entry name" value="cellulose_yhjQ"/>
    <property type="match status" value="1"/>
</dbReference>
<protein>
    <submittedName>
        <fullName evidence="3">Cell division protein</fullName>
    </submittedName>
</protein>